<feature type="region of interest" description="Disordered" evidence="1">
    <location>
        <begin position="44"/>
        <end position="79"/>
    </location>
</feature>
<accession>A0ABD2K371</accession>
<reference evidence="2 3" key="1">
    <citation type="submission" date="2024-10" db="EMBL/GenBank/DDBJ databases">
        <authorList>
            <person name="Kim D."/>
        </authorList>
    </citation>
    <scope>NUCLEOTIDE SEQUENCE [LARGE SCALE GENOMIC DNA]</scope>
    <source>
        <strain evidence="2">BH-2024</strain>
    </source>
</reference>
<organism evidence="2 3">
    <name type="scientific">Heterodera trifolii</name>
    <dbReference type="NCBI Taxonomy" id="157864"/>
    <lineage>
        <taxon>Eukaryota</taxon>
        <taxon>Metazoa</taxon>
        <taxon>Ecdysozoa</taxon>
        <taxon>Nematoda</taxon>
        <taxon>Chromadorea</taxon>
        <taxon>Rhabditida</taxon>
        <taxon>Tylenchina</taxon>
        <taxon>Tylenchomorpha</taxon>
        <taxon>Tylenchoidea</taxon>
        <taxon>Heteroderidae</taxon>
        <taxon>Heteroderinae</taxon>
        <taxon>Heterodera</taxon>
    </lineage>
</organism>
<evidence type="ECO:0000313" key="2">
    <source>
        <dbReference type="EMBL" id="KAL3097334.1"/>
    </source>
</evidence>
<dbReference type="Proteomes" id="UP001620626">
    <property type="component" value="Unassembled WGS sequence"/>
</dbReference>
<comment type="caution">
    <text evidence="2">The sequence shown here is derived from an EMBL/GenBank/DDBJ whole genome shotgun (WGS) entry which is preliminary data.</text>
</comment>
<name>A0ABD2K371_9BILA</name>
<gene>
    <name evidence="2" type="ORF">niasHT_021296</name>
</gene>
<evidence type="ECO:0000313" key="3">
    <source>
        <dbReference type="Proteomes" id="UP001620626"/>
    </source>
</evidence>
<evidence type="ECO:0000256" key="1">
    <source>
        <dbReference type="SAM" id="MobiDB-lite"/>
    </source>
</evidence>
<dbReference type="EMBL" id="JBICBT010000841">
    <property type="protein sequence ID" value="KAL3097334.1"/>
    <property type="molecule type" value="Genomic_DNA"/>
</dbReference>
<protein>
    <submittedName>
        <fullName evidence="2">Uncharacterized protein</fullName>
    </submittedName>
</protein>
<dbReference type="AlphaFoldDB" id="A0ABD2K371"/>
<feature type="compositionally biased region" description="Gly residues" evidence="1">
    <location>
        <begin position="47"/>
        <end position="61"/>
    </location>
</feature>
<sequence>MKEALAMDTGGGNIKKAAVQRTSPTPKLGLTQRHKSLEEMANCRLGTGTGSSTGATGGGHGDSVQQKLSLAPPATITDGATNTVAAATVNDRNYNNRYHHHYLQQQQHGGNNDRNMVLSGEVTVQLKKDQHFLANEERRQQRHPSCFKSAFLGTNDNDVSYV</sequence>
<proteinExistence type="predicted"/>
<keyword evidence="3" id="KW-1185">Reference proteome</keyword>